<dbReference type="EMBL" id="JAAIYP010000034">
    <property type="protein sequence ID" value="NFV80001.1"/>
    <property type="molecule type" value="Genomic_DNA"/>
</dbReference>
<sequence length="191" mass="20786">MSLILITAPAVEPISLDEAKAHLRVTGTDDDALIGGFIAAARQNLDGRDGWLGRALMPQTWELRLDAFPAEITVPLPPLREIVSVKYIDLDGAEQTLDPALYQVVAGEPARIVPAHGQVWPSTRRQPDAVRVQFDAGYDDAAAVPAPIKAATLLHVGTLYRDRETVNIGNIVNDLPTFSLLLSPFRVWSFA</sequence>
<keyword evidence="2" id="KW-1185">Reference proteome</keyword>
<reference evidence="1 2" key="1">
    <citation type="submission" date="2020-02" db="EMBL/GenBank/DDBJ databases">
        <authorList>
            <person name="Dziuba M."/>
            <person name="Kuznetsov B."/>
            <person name="Mardanov A."/>
            <person name="Ravin N."/>
            <person name="Grouzdev D."/>
        </authorList>
    </citation>
    <scope>NUCLEOTIDE SEQUENCE [LARGE SCALE GENOMIC DNA]</scope>
    <source>
        <strain evidence="1 2">SpK</strain>
    </source>
</reference>
<dbReference type="Gene3D" id="1.10.3230.30">
    <property type="entry name" value="Phage gp6-like head-tail connector protein"/>
    <property type="match status" value="1"/>
</dbReference>
<evidence type="ECO:0000313" key="2">
    <source>
        <dbReference type="Proteomes" id="UP000480684"/>
    </source>
</evidence>
<comment type="caution">
    <text evidence="1">The sequence shown here is derived from an EMBL/GenBank/DDBJ whole genome shotgun (WGS) entry which is preliminary data.</text>
</comment>
<accession>A0A7C9QTV6</accession>
<gene>
    <name evidence="1" type="ORF">G4223_07750</name>
</gene>
<dbReference type="NCBIfam" id="TIGR01560">
    <property type="entry name" value="put_DNA_pack"/>
    <property type="match status" value="1"/>
</dbReference>
<organism evidence="1 2">
    <name type="scientific">Magnetospirillum aberrantis SpK</name>
    <dbReference type="NCBI Taxonomy" id="908842"/>
    <lineage>
        <taxon>Bacteria</taxon>
        <taxon>Pseudomonadati</taxon>
        <taxon>Pseudomonadota</taxon>
        <taxon>Alphaproteobacteria</taxon>
        <taxon>Rhodospirillales</taxon>
        <taxon>Rhodospirillaceae</taxon>
        <taxon>Magnetospirillum</taxon>
    </lineage>
</organism>
<dbReference type="InterPro" id="IPR021146">
    <property type="entry name" value="Phage_gp6-like_head-tail"/>
</dbReference>
<dbReference type="InterPro" id="IPR006450">
    <property type="entry name" value="Phage_HK97_gp6-like"/>
</dbReference>
<dbReference type="NCBIfam" id="TIGR02215">
    <property type="entry name" value="phage_chp_gp8"/>
    <property type="match status" value="1"/>
</dbReference>
<dbReference type="Proteomes" id="UP000480684">
    <property type="component" value="Unassembled WGS sequence"/>
</dbReference>
<name>A0A7C9QTV6_9PROT</name>
<dbReference type="CDD" id="cd08054">
    <property type="entry name" value="gp6"/>
    <property type="match status" value="1"/>
</dbReference>
<dbReference type="InterPro" id="IPR011738">
    <property type="entry name" value="Phage_CHP"/>
</dbReference>
<dbReference type="Pfam" id="PF05135">
    <property type="entry name" value="Phage_connect_1"/>
    <property type="match status" value="1"/>
</dbReference>
<dbReference type="AlphaFoldDB" id="A0A7C9QTV6"/>
<protein>
    <submittedName>
        <fullName evidence="1">Phage gp6-like head-tail connector protein</fullName>
    </submittedName>
</protein>
<evidence type="ECO:0000313" key="1">
    <source>
        <dbReference type="EMBL" id="NFV80001.1"/>
    </source>
</evidence>
<dbReference type="RefSeq" id="WP_163677353.1">
    <property type="nucleotide sequence ID" value="NZ_JAAIYP010000034.1"/>
</dbReference>
<proteinExistence type="predicted"/>